<keyword evidence="3" id="KW-1185">Reference proteome</keyword>
<reference evidence="2 3" key="1">
    <citation type="submission" date="2020-10" db="EMBL/GenBank/DDBJ databases">
        <title>Sequencing the genomes of 1000 actinobacteria strains.</title>
        <authorList>
            <person name="Klenk H.-P."/>
        </authorList>
    </citation>
    <scope>NUCLEOTIDE SEQUENCE [LARGE SCALE GENOMIC DNA]</scope>
    <source>
        <strain evidence="2 3">DSM 7307</strain>
    </source>
</reference>
<evidence type="ECO:0000313" key="3">
    <source>
        <dbReference type="Proteomes" id="UP000620262"/>
    </source>
</evidence>
<feature type="transmembrane region" description="Helical" evidence="1">
    <location>
        <begin position="62"/>
        <end position="85"/>
    </location>
</feature>
<feature type="transmembrane region" description="Helical" evidence="1">
    <location>
        <begin position="32"/>
        <end position="50"/>
    </location>
</feature>
<dbReference type="EMBL" id="JADBEC010000001">
    <property type="protein sequence ID" value="MBE1505984.1"/>
    <property type="molecule type" value="Genomic_DNA"/>
</dbReference>
<keyword evidence="1" id="KW-0472">Membrane</keyword>
<organism evidence="2 3">
    <name type="scientific">Rhizobium viscosum</name>
    <name type="common">Arthrobacter viscosus</name>
    <dbReference type="NCBI Taxonomy" id="1673"/>
    <lineage>
        <taxon>Bacteria</taxon>
        <taxon>Pseudomonadati</taxon>
        <taxon>Pseudomonadota</taxon>
        <taxon>Alphaproteobacteria</taxon>
        <taxon>Hyphomicrobiales</taxon>
        <taxon>Rhizobiaceae</taxon>
        <taxon>Rhizobium/Agrobacterium group</taxon>
        <taxon>Rhizobium</taxon>
    </lineage>
</organism>
<name>A0ABR9IS08_RHIVS</name>
<dbReference type="Proteomes" id="UP000620262">
    <property type="component" value="Unassembled WGS sequence"/>
</dbReference>
<protein>
    <submittedName>
        <fullName evidence="2">Phage-related minor tail protein</fullName>
    </submittedName>
</protein>
<sequence length="88" mass="8255">MEALLPLITQLVAGAVGGNVASAALKQQAINVVARTIAGAIGGIGGGMLLSMVGGEAAMTGLIADGIGGLIGGGILSSVAGLVMAKAR</sequence>
<keyword evidence="1" id="KW-1133">Transmembrane helix</keyword>
<gene>
    <name evidence="2" type="ORF">H4W29_003165</name>
</gene>
<proteinExistence type="predicted"/>
<evidence type="ECO:0000313" key="2">
    <source>
        <dbReference type="EMBL" id="MBE1505984.1"/>
    </source>
</evidence>
<comment type="caution">
    <text evidence="2">The sequence shown here is derived from an EMBL/GenBank/DDBJ whole genome shotgun (WGS) entry which is preliminary data.</text>
</comment>
<evidence type="ECO:0000256" key="1">
    <source>
        <dbReference type="SAM" id="Phobius"/>
    </source>
</evidence>
<accession>A0ABR9IS08</accession>
<keyword evidence="1" id="KW-0812">Transmembrane</keyword>
<dbReference type="RefSeq" id="WP_113323654.1">
    <property type="nucleotide sequence ID" value="NZ_BAAAVL010000005.1"/>
</dbReference>